<name>A0A5B7G430_PORTR</name>
<evidence type="ECO:0000313" key="3">
    <source>
        <dbReference type="Proteomes" id="UP000324222"/>
    </source>
</evidence>
<comment type="caution">
    <text evidence="2">The sequence shown here is derived from an EMBL/GenBank/DDBJ whole genome shotgun (WGS) entry which is preliminary data.</text>
</comment>
<feature type="compositionally biased region" description="Basic and acidic residues" evidence="1">
    <location>
        <begin position="165"/>
        <end position="183"/>
    </location>
</feature>
<sequence length="506" mass="55362">MEPESMEVDSTKDNRLEPEEKQDSAVEKETTEEDHSTAAESDEQCDMSSAGVGVVIMDGDLTPSEIIDIDKSVSEQQCSEGNDIQDQEGNNDEQANPLSTADEQENTDKPELEADAVEMSSAEESNSEGNCLVSKVTENDTSLDKQSVVSNDDENVDKNQKKKQNKECNDDLSVMEDKAASNESKKIKLRSLASLVDVAGGDDVPHPDIPGIGEIVEHGVIIGSEEMDGLQLRISNVVGGEDCITGLTVDEDRDAFSSIQISSVTTLIDPISPEDPNQIDNSDENHMVDEENEKEIEENLPCRLVSSTSTAEPQSSSAGTAASDSVDLTKDDGKKSAEKNDDSSETEKSSNRKDLTDSGSAGPKIRLSTAATEVGKDAGSKDESSPPRHVYHILRSILTVKRECVLCSRNVQCQFRIVKKDENGTWAFLCSTSCRAKWTSGLMPNHVVEKPRLIFEKLCGMCGKDLASLARDGQYSWETREFCSKDCLSKSLFLIFRKYMRRTATE</sequence>
<dbReference type="Proteomes" id="UP000324222">
    <property type="component" value="Unassembled WGS sequence"/>
</dbReference>
<feature type="compositionally biased region" description="Basic and acidic residues" evidence="1">
    <location>
        <begin position="374"/>
        <end position="386"/>
    </location>
</feature>
<gene>
    <name evidence="2" type="ORF">E2C01_045078</name>
</gene>
<keyword evidence="3" id="KW-1185">Reference proteome</keyword>
<protein>
    <submittedName>
        <fullName evidence="2">Uncharacterized protein</fullName>
    </submittedName>
</protein>
<dbReference type="AlphaFoldDB" id="A0A5B7G430"/>
<evidence type="ECO:0000256" key="1">
    <source>
        <dbReference type="SAM" id="MobiDB-lite"/>
    </source>
</evidence>
<feature type="compositionally biased region" description="Basic and acidic residues" evidence="1">
    <location>
        <begin position="9"/>
        <end position="37"/>
    </location>
</feature>
<dbReference type="OrthoDB" id="10025028at2759"/>
<evidence type="ECO:0000313" key="2">
    <source>
        <dbReference type="EMBL" id="MPC51234.1"/>
    </source>
</evidence>
<reference evidence="2 3" key="1">
    <citation type="submission" date="2019-05" db="EMBL/GenBank/DDBJ databases">
        <title>Another draft genome of Portunus trituberculatus and its Hox gene families provides insights of decapod evolution.</title>
        <authorList>
            <person name="Jeong J.-H."/>
            <person name="Song I."/>
            <person name="Kim S."/>
            <person name="Choi T."/>
            <person name="Kim D."/>
            <person name="Ryu S."/>
            <person name="Kim W."/>
        </authorList>
    </citation>
    <scope>NUCLEOTIDE SEQUENCE [LARGE SCALE GENOMIC DNA]</scope>
    <source>
        <tissue evidence="2">Muscle</tissue>
    </source>
</reference>
<dbReference type="EMBL" id="VSRR010010049">
    <property type="protein sequence ID" value="MPC51234.1"/>
    <property type="molecule type" value="Genomic_DNA"/>
</dbReference>
<accession>A0A5B7G430</accession>
<feature type="region of interest" description="Disordered" evidence="1">
    <location>
        <begin position="1"/>
        <end position="183"/>
    </location>
</feature>
<feature type="region of interest" description="Disordered" evidence="1">
    <location>
        <begin position="305"/>
        <end position="386"/>
    </location>
</feature>
<feature type="compositionally biased region" description="Low complexity" evidence="1">
    <location>
        <begin position="306"/>
        <end position="318"/>
    </location>
</feature>
<feature type="compositionally biased region" description="Basic and acidic residues" evidence="1">
    <location>
        <begin position="327"/>
        <end position="356"/>
    </location>
</feature>
<feature type="compositionally biased region" description="Polar residues" evidence="1">
    <location>
        <begin position="92"/>
        <end position="101"/>
    </location>
</feature>
<organism evidence="2 3">
    <name type="scientific">Portunus trituberculatus</name>
    <name type="common">Swimming crab</name>
    <name type="synonym">Neptunus trituberculatus</name>
    <dbReference type="NCBI Taxonomy" id="210409"/>
    <lineage>
        <taxon>Eukaryota</taxon>
        <taxon>Metazoa</taxon>
        <taxon>Ecdysozoa</taxon>
        <taxon>Arthropoda</taxon>
        <taxon>Crustacea</taxon>
        <taxon>Multicrustacea</taxon>
        <taxon>Malacostraca</taxon>
        <taxon>Eumalacostraca</taxon>
        <taxon>Eucarida</taxon>
        <taxon>Decapoda</taxon>
        <taxon>Pleocyemata</taxon>
        <taxon>Brachyura</taxon>
        <taxon>Eubrachyura</taxon>
        <taxon>Portunoidea</taxon>
        <taxon>Portunidae</taxon>
        <taxon>Portuninae</taxon>
        <taxon>Portunus</taxon>
    </lineage>
</organism>
<proteinExistence type="predicted"/>